<protein>
    <submittedName>
        <fullName evidence="7">Amino acid permease 2</fullName>
    </submittedName>
</protein>
<dbReference type="PANTHER" id="PTHR45649">
    <property type="entry name" value="AMINO-ACID PERMEASE BAT1"/>
    <property type="match status" value="1"/>
</dbReference>
<feature type="transmembrane region" description="Helical" evidence="6">
    <location>
        <begin position="239"/>
        <end position="256"/>
    </location>
</feature>
<proteinExistence type="predicted"/>
<dbReference type="GeneID" id="19253232"/>
<dbReference type="Proteomes" id="UP000002499">
    <property type="component" value="Unassembled WGS sequence"/>
</dbReference>
<feature type="transmembrane region" description="Helical" evidence="6">
    <location>
        <begin position="276"/>
        <end position="297"/>
    </location>
</feature>
<dbReference type="Pfam" id="PF13520">
    <property type="entry name" value="AA_permease_2"/>
    <property type="match status" value="1"/>
</dbReference>
<dbReference type="eggNOG" id="KOG1289">
    <property type="taxonomic scope" value="Eukaryota"/>
</dbReference>
<comment type="subcellular location">
    <subcellularLocation>
        <location evidence="1">Membrane</location>
        <topology evidence="1">Multi-pass membrane protein</topology>
    </subcellularLocation>
</comment>
<keyword evidence="5 6" id="KW-0472">Membrane</keyword>
<feature type="transmembrane region" description="Helical" evidence="6">
    <location>
        <begin position="489"/>
        <end position="508"/>
    </location>
</feature>
<feature type="transmembrane region" description="Helical" evidence="6">
    <location>
        <begin position="444"/>
        <end position="468"/>
    </location>
</feature>
<keyword evidence="4 6" id="KW-1133">Transmembrane helix</keyword>
<gene>
    <name evidence="7" type="ORF">MAC_08921</name>
</gene>
<feature type="transmembrane region" description="Helical" evidence="6">
    <location>
        <begin position="118"/>
        <end position="136"/>
    </location>
</feature>
<dbReference type="EMBL" id="GL698593">
    <property type="protein sequence ID" value="EFY85038.1"/>
    <property type="molecule type" value="Genomic_DNA"/>
</dbReference>
<dbReference type="PIRSF" id="PIRSF006060">
    <property type="entry name" value="AA_transporter"/>
    <property type="match status" value="1"/>
</dbReference>
<evidence type="ECO:0000256" key="2">
    <source>
        <dbReference type="ARBA" id="ARBA00022448"/>
    </source>
</evidence>
<organism evidence="8">
    <name type="scientific">Metarhizium acridum (strain CQMa 102)</name>
    <dbReference type="NCBI Taxonomy" id="655827"/>
    <lineage>
        <taxon>Eukaryota</taxon>
        <taxon>Fungi</taxon>
        <taxon>Dikarya</taxon>
        <taxon>Ascomycota</taxon>
        <taxon>Pezizomycotina</taxon>
        <taxon>Sordariomycetes</taxon>
        <taxon>Hypocreomycetidae</taxon>
        <taxon>Hypocreales</taxon>
        <taxon>Clavicipitaceae</taxon>
        <taxon>Metarhizium</taxon>
    </lineage>
</organism>
<evidence type="ECO:0000256" key="4">
    <source>
        <dbReference type="ARBA" id="ARBA00022989"/>
    </source>
</evidence>
<feature type="transmembrane region" description="Helical" evidence="6">
    <location>
        <begin position="367"/>
        <end position="389"/>
    </location>
</feature>
<evidence type="ECO:0000313" key="7">
    <source>
        <dbReference type="EMBL" id="EFY85038.1"/>
    </source>
</evidence>
<accession>E9EGC3</accession>
<keyword evidence="2" id="KW-0813">Transport</keyword>
<dbReference type="PANTHER" id="PTHR45649:SF4">
    <property type="entry name" value="TRANSPORTER, PUTATIVE (EUROFUNG)-RELATED"/>
    <property type="match status" value="1"/>
</dbReference>
<dbReference type="OMA" id="IPIWVNA"/>
<dbReference type="InParanoid" id="E9EGC3"/>
<dbReference type="OrthoDB" id="3257095at2759"/>
<feature type="transmembrane region" description="Helical" evidence="6">
    <location>
        <begin position="164"/>
        <end position="188"/>
    </location>
</feature>
<reference evidence="7 8" key="1">
    <citation type="journal article" date="2011" name="PLoS Genet.">
        <title>Genome sequencing and comparative transcriptomics of the model entomopathogenic fungi Metarhizium anisopliae and M. acridum.</title>
        <authorList>
            <person name="Gao Q."/>
            <person name="Jin K."/>
            <person name="Ying S.H."/>
            <person name="Zhang Y."/>
            <person name="Xiao G."/>
            <person name="Shang Y."/>
            <person name="Duan Z."/>
            <person name="Hu X."/>
            <person name="Xie X.Q."/>
            <person name="Zhou G."/>
            <person name="Peng G."/>
            <person name="Luo Z."/>
            <person name="Huang W."/>
            <person name="Wang B."/>
            <person name="Fang W."/>
            <person name="Wang S."/>
            <person name="Zhong Y."/>
            <person name="Ma L.J."/>
            <person name="St Leger R.J."/>
            <person name="Zhao G.P."/>
            <person name="Pei Y."/>
            <person name="Feng M.G."/>
            <person name="Xia Y."/>
            <person name="Wang C."/>
        </authorList>
    </citation>
    <scope>NUCLEOTIDE SEQUENCE [LARGE SCALE GENOMIC DNA]</scope>
    <source>
        <strain evidence="7 8">CQMa 102</strain>
    </source>
</reference>
<dbReference type="GO" id="GO:0022857">
    <property type="term" value="F:transmembrane transporter activity"/>
    <property type="evidence" value="ECO:0007669"/>
    <property type="project" value="InterPro"/>
</dbReference>
<evidence type="ECO:0000256" key="6">
    <source>
        <dbReference type="SAM" id="Phobius"/>
    </source>
</evidence>
<dbReference type="AlphaFoldDB" id="E9EGC3"/>
<dbReference type="InterPro" id="IPR002293">
    <property type="entry name" value="AA/rel_permease1"/>
</dbReference>
<dbReference type="Gene3D" id="1.20.1740.10">
    <property type="entry name" value="Amino acid/polyamine transporter I"/>
    <property type="match status" value="1"/>
</dbReference>
<feature type="transmembrane region" description="Helical" evidence="6">
    <location>
        <begin position="520"/>
        <end position="540"/>
    </location>
</feature>
<feature type="transmembrane region" description="Helical" evidence="6">
    <location>
        <begin position="317"/>
        <end position="340"/>
    </location>
</feature>
<feature type="transmembrane region" description="Helical" evidence="6">
    <location>
        <begin position="421"/>
        <end position="438"/>
    </location>
</feature>
<feature type="transmembrane region" description="Helical" evidence="6">
    <location>
        <begin position="79"/>
        <end position="98"/>
    </location>
</feature>
<name>E9EGC3_METAQ</name>
<evidence type="ECO:0000256" key="1">
    <source>
        <dbReference type="ARBA" id="ARBA00004141"/>
    </source>
</evidence>
<keyword evidence="3 6" id="KW-0812">Transmembrane</keyword>
<evidence type="ECO:0000256" key="5">
    <source>
        <dbReference type="ARBA" id="ARBA00023136"/>
    </source>
</evidence>
<dbReference type="GO" id="GO:0016020">
    <property type="term" value="C:membrane"/>
    <property type="evidence" value="ECO:0007669"/>
    <property type="project" value="UniProtKB-SubCell"/>
</dbReference>
<keyword evidence="8" id="KW-1185">Reference proteome</keyword>
<sequence>MIPKAESVHRPNDTSIELDCSVLRDKSSSNYNLTFCTPRDNKHGAEASVIEDAEHDRQLTKSTAADAADMRRMGRNQELVRNFRTFSVASFAAVAGAGWEFGMFQITPALLDGGRPGLIYSTIWNFIGFAPIYLSMAEMASMAPIAGAQYHWVSEFAPESMQRVLSYVSGWTSTLAMQAGQALGVLLTGTLIQTTILVNNPDYTSPPWHVFLFIVAAVITAFIGSIWGHRSLPHWQNIAFALHVLAYFAVLIPIWVNAPRTTSEQVWTGFENTGGWPNLALALLIGHMTGANFQVGIDVAVHMSEEVRNAASSVPKAMLAVFLSGFVLILPLLLTIVYHLPDISVALKDDTAYPVVYVLRRSMSSNWITGVLVVVNFLVVCSNVSFLTAASRDLYAFSRDKGVPFSDWISKIDPKRPVPQNAAILTSISTLAMALIYLGSPVAFYAISSLFTVALLQCYCLSIGCFLWRRIYYPETLPHAQFSLGRYGIPTNAAAVVFGSWTFFWAFWPESYPVTAQNSNWSSILFAAALIGALMHFALVGRHRYHGPVALVDGRKLRSFSRQD</sequence>
<dbReference type="KEGG" id="maw:19253232"/>
<dbReference type="HOGENOM" id="CLU_004495_6_1_1"/>
<evidence type="ECO:0000256" key="3">
    <source>
        <dbReference type="ARBA" id="ARBA00022692"/>
    </source>
</evidence>
<feature type="transmembrane region" description="Helical" evidence="6">
    <location>
        <begin position="208"/>
        <end position="227"/>
    </location>
</feature>
<evidence type="ECO:0000313" key="8">
    <source>
        <dbReference type="Proteomes" id="UP000002499"/>
    </source>
</evidence>